<dbReference type="SUPFAM" id="SSF53187">
    <property type="entry name" value="Zn-dependent exopeptidases"/>
    <property type="match status" value="1"/>
</dbReference>
<keyword evidence="9" id="KW-1185">Reference proteome</keyword>
<organism evidence="8 9">
    <name type="scientific">Novosphingobium album</name>
    <name type="common">ex Hu et al. 2023</name>
    <dbReference type="NCBI Taxonomy" id="2930093"/>
    <lineage>
        <taxon>Bacteria</taxon>
        <taxon>Pseudomonadati</taxon>
        <taxon>Pseudomonadota</taxon>
        <taxon>Alphaproteobacteria</taxon>
        <taxon>Sphingomonadales</taxon>
        <taxon>Sphingomonadaceae</taxon>
        <taxon>Novosphingobium</taxon>
    </lineage>
</organism>
<evidence type="ECO:0000256" key="2">
    <source>
        <dbReference type="ARBA" id="ARBA00022670"/>
    </source>
</evidence>
<evidence type="ECO:0000256" key="1">
    <source>
        <dbReference type="ARBA" id="ARBA00006247"/>
    </source>
</evidence>
<dbReference type="InterPro" id="IPR002933">
    <property type="entry name" value="Peptidase_M20"/>
</dbReference>
<protein>
    <submittedName>
        <fullName evidence="8">M20/M25/M40 family metallo-hydrolase</fullName>
    </submittedName>
</protein>
<dbReference type="RefSeq" id="WP_243995379.1">
    <property type="nucleotide sequence ID" value="NZ_JALHLE010000027.1"/>
</dbReference>
<comment type="caution">
    <text evidence="8">The sequence shown here is derived from an EMBL/GenBank/DDBJ whole genome shotgun (WGS) entry which is preliminary data.</text>
</comment>
<reference evidence="8" key="1">
    <citation type="submission" date="2022-03" db="EMBL/GenBank/DDBJ databases">
        <title>Identification of a novel bacterium isolated from mangrove sediments.</title>
        <authorList>
            <person name="Pan X."/>
        </authorList>
    </citation>
    <scope>NUCLEOTIDE SEQUENCE</scope>
    <source>
        <strain evidence="8">B2580</strain>
    </source>
</reference>
<dbReference type="PANTHER" id="PTHR45962">
    <property type="entry name" value="N-FATTY-ACYL-AMINO ACID SYNTHASE/HYDROLASE PM20D1"/>
    <property type="match status" value="1"/>
</dbReference>
<dbReference type="InterPro" id="IPR011650">
    <property type="entry name" value="Peptidase_M20_dimer"/>
</dbReference>
<dbReference type="Pfam" id="PF01546">
    <property type="entry name" value="Peptidase_M20"/>
    <property type="match status" value="1"/>
</dbReference>
<keyword evidence="6" id="KW-0732">Signal</keyword>
<dbReference type="SUPFAM" id="SSF55031">
    <property type="entry name" value="Bacterial exopeptidase dimerisation domain"/>
    <property type="match status" value="1"/>
</dbReference>
<evidence type="ECO:0000313" key="8">
    <source>
        <dbReference type="EMBL" id="MCJ2180037.1"/>
    </source>
</evidence>
<dbReference type="Gene3D" id="3.30.70.360">
    <property type="match status" value="1"/>
</dbReference>
<dbReference type="InterPro" id="IPR047177">
    <property type="entry name" value="Pept_M20A"/>
</dbReference>
<keyword evidence="2" id="KW-0645">Protease</keyword>
<feature type="domain" description="Peptidase M20 dimerisation" evidence="7">
    <location>
        <begin position="216"/>
        <end position="365"/>
    </location>
</feature>
<dbReference type="EMBL" id="JALHLE010000027">
    <property type="protein sequence ID" value="MCJ2180037.1"/>
    <property type="molecule type" value="Genomic_DNA"/>
</dbReference>
<keyword evidence="4" id="KW-0378">Hydrolase</keyword>
<evidence type="ECO:0000313" key="9">
    <source>
        <dbReference type="Proteomes" id="UP001162880"/>
    </source>
</evidence>
<dbReference type="Gene3D" id="1.10.150.900">
    <property type="match status" value="1"/>
</dbReference>
<evidence type="ECO:0000256" key="3">
    <source>
        <dbReference type="ARBA" id="ARBA00022723"/>
    </source>
</evidence>
<keyword evidence="5" id="KW-0862">Zinc</keyword>
<sequence>MRFGSLPVLVLTPALLLSSPCLAAKAYPEAEKQVLELSRQAIALRSVQGEGNKTPEVAELFRDALIKGGWAANDIEIVPYKDTAYLIASWPGSDPSLKPVVVSAHMDVVEARPEDWERDPFTPVVENGYLYGRGASDTKFDAVLAMEAMMELRRQGFQPRRSLVIAYSGDEETTMDTSKLIAERLKDAKIVLNVDGASGTLSEETGKPLYWSWQGGEKTYIDYKIEITNPGGHSSMPRLDNAIVQMSQVLERIGHYNFKPELNDITRAYWTEAARLEPDAELAAAMKAFVANPADPGALEVLRANPAMVGRIATTCVPTMISGGHAQNALPQGVSANINCRVFPGHSREEIMAELEKVAAEPAAKFSDVTGDDSVMAPASPMDPEFVAAVTKAVKAAWGPVPIIPMQSSGASDSMWYRALGVPSYGASATMIKESEDFAHGLNEREPLLNIRPGITYYLSLYKDLSAK</sequence>
<feature type="chain" id="PRO_5047096256" evidence="6">
    <location>
        <begin position="24"/>
        <end position="468"/>
    </location>
</feature>
<comment type="similarity">
    <text evidence="1">Belongs to the peptidase M20A family.</text>
</comment>
<gene>
    <name evidence="8" type="ORF">MTR64_15815</name>
</gene>
<dbReference type="Gene3D" id="3.40.630.10">
    <property type="entry name" value="Zn peptidases"/>
    <property type="match status" value="1"/>
</dbReference>
<feature type="signal peptide" evidence="6">
    <location>
        <begin position="1"/>
        <end position="23"/>
    </location>
</feature>
<dbReference type="PANTHER" id="PTHR45962:SF1">
    <property type="entry name" value="N-FATTY-ACYL-AMINO ACID SYNTHASE_HYDROLASE PM20D1"/>
    <property type="match status" value="1"/>
</dbReference>
<dbReference type="Proteomes" id="UP001162880">
    <property type="component" value="Unassembled WGS sequence"/>
</dbReference>
<name>A0ABT0B4Q1_9SPHN</name>
<evidence type="ECO:0000256" key="5">
    <source>
        <dbReference type="ARBA" id="ARBA00022833"/>
    </source>
</evidence>
<dbReference type="NCBIfam" id="NF006596">
    <property type="entry name" value="PRK09133.1"/>
    <property type="match status" value="1"/>
</dbReference>
<evidence type="ECO:0000256" key="4">
    <source>
        <dbReference type="ARBA" id="ARBA00022801"/>
    </source>
</evidence>
<dbReference type="Pfam" id="PF07687">
    <property type="entry name" value="M20_dimer"/>
    <property type="match status" value="1"/>
</dbReference>
<evidence type="ECO:0000256" key="6">
    <source>
        <dbReference type="SAM" id="SignalP"/>
    </source>
</evidence>
<keyword evidence="3" id="KW-0479">Metal-binding</keyword>
<dbReference type="InterPro" id="IPR036264">
    <property type="entry name" value="Bact_exopeptidase_dim_dom"/>
</dbReference>
<proteinExistence type="inferred from homology"/>
<accession>A0ABT0B4Q1</accession>
<evidence type="ECO:0000259" key="7">
    <source>
        <dbReference type="Pfam" id="PF07687"/>
    </source>
</evidence>